<dbReference type="SUPFAM" id="SSF54001">
    <property type="entry name" value="Cysteine proteinases"/>
    <property type="match status" value="1"/>
</dbReference>
<dbReference type="InterPro" id="IPR013201">
    <property type="entry name" value="Prot_inhib_I29"/>
</dbReference>
<organism evidence="2 3">
    <name type="scientific">Tetracentron sinense</name>
    <name type="common">Spur-leaf</name>
    <dbReference type="NCBI Taxonomy" id="13715"/>
    <lineage>
        <taxon>Eukaryota</taxon>
        <taxon>Viridiplantae</taxon>
        <taxon>Streptophyta</taxon>
        <taxon>Embryophyta</taxon>
        <taxon>Tracheophyta</taxon>
        <taxon>Spermatophyta</taxon>
        <taxon>Magnoliopsida</taxon>
        <taxon>Trochodendrales</taxon>
        <taxon>Trochodendraceae</taxon>
        <taxon>Tetracentron</taxon>
    </lineage>
</organism>
<dbReference type="Gene3D" id="3.90.70.10">
    <property type="entry name" value="Cysteine proteinases"/>
    <property type="match status" value="1"/>
</dbReference>
<keyword evidence="3" id="KW-1185">Reference proteome</keyword>
<dbReference type="Proteomes" id="UP000655225">
    <property type="component" value="Unassembled WGS sequence"/>
</dbReference>
<gene>
    <name evidence="2" type="ORF">HHK36_015567</name>
</gene>
<dbReference type="AlphaFoldDB" id="A0A834ZBZ1"/>
<accession>A0A834ZBZ1</accession>
<dbReference type="InterPro" id="IPR038765">
    <property type="entry name" value="Papain-like_cys_pep_sf"/>
</dbReference>
<feature type="domain" description="Cathepsin propeptide inhibitor" evidence="1">
    <location>
        <begin position="35"/>
        <end position="90"/>
    </location>
</feature>
<protein>
    <recommendedName>
        <fullName evidence="1">Cathepsin propeptide inhibitor domain-containing protein</fullName>
    </recommendedName>
</protein>
<comment type="caution">
    <text evidence="2">The sequence shown here is derived from an EMBL/GenBank/DDBJ whole genome shotgun (WGS) entry which is preliminary data.</text>
</comment>
<dbReference type="Gene3D" id="1.10.287.2250">
    <property type="match status" value="1"/>
</dbReference>
<dbReference type="SMART" id="SM00848">
    <property type="entry name" value="Inhibitor_I29"/>
    <property type="match status" value="1"/>
</dbReference>
<reference evidence="2 3" key="1">
    <citation type="submission" date="2020-04" db="EMBL/GenBank/DDBJ databases">
        <title>Plant Genome Project.</title>
        <authorList>
            <person name="Zhang R.-G."/>
        </authorList>
    </citation>
    <scope>NUCLEOTIDE SEQUENCE [LARGE SCALE GENOMIC DNA]</scope>
    <source>
        <strain evidence="2">YNK0</strain>
        <tissue evidence="2">Leaf</tissue>
    </source>
</reference>
<dbReference type="Pfam" id="PF08246">
    <property type="entry name" value="Inhibitor_I29"/>
    <property type="match status" value="1"/>
</dbReference>
<proteinExistence type="predicted"/>
<name>A0A834ZBZ1_TETSI</name>
<sequence length="336" mass="37959">MRSPLQAKEKGKGACKKFDFDEKDLSSDDSLWDLYERWISHYSISRDLNEKQKRFNVFKENAKYIHNFNKEGNSYKLGLNMFGDMSDDEFSSIYYKMPSVNCEMKLLGNTDNKGYNGGLVKDGTCDAFKISKASLTSVASVVKSKPERERLSFVKSLSKSSKECAIYGRYGVTYSFAYRQTDIFRGECGTKLNHQMVIVGYDTTSDAKLFLETPPLILIRQNLEVMTSVLEKSGDQLSSEVKADLEDDIKGLLEKFHVPVYAKITETNISEALYSITTTPPPASYLLYNAISLLLGQGWRGLHQSSPTSLQKSSSLSEKSKELQGFMDTRTHIKID</sequence>
<dbReference type="EMBL" id="JABCRI010000010">
    <property type="protein sequence ID" value="KAF8399697.1"/>
    <property type="molecule type" value="Genomic_DNA"/>
</dbReference>
<evidence type="ECO:0000313" key="2">
    <source>
        <dbReference type="EMBL" id="KAF8399697.1"/>
    </source>
</evidence>
<evidence type="ECO:0000313" key="3">
    <source>
        <dbReference type="Proteomes" id="UP000655225"/>
    </source>
</evidence>
<dbReference type="OrthoDB" id="1860964at2759"/>
<evidence type="ECO:0000259" key="1">
    <source>
        <dbReference type="SMART" id="SM00848"/>
    </source>
</evidence>